<dbReference type="SUPFAM" id="SSF53649">
    <property type="entry name" value="Alkaline phosphatase-like"/>
    <property type="match status" value="1"/>
</dbReference>
<keyword evidence="2 5" id="KW-0732">Signal</keyword>
<proteinExistence type="inferred from homology"/>
<evidence type="ECO:0000313" key="7">
    <source>
        <dbReference type="EMBL" id="QDT39665.1"/>
    </source>
</evidence>
<evidence type="ECO:0000256" key="1">
    <source>
        <dbReference type="ARBA" id="ARBA00008779"/>
    </source>
</evidence>
<dbReference type="InterPro" id="IPR024607">
    <property type="entry name" value="Sulfatase_CS"/>
</dbReference>
<reference evidence="7 8" key="1">
    <citation type="submission" date="2019-02" db="EMBL/GenBank/DDBJ databases">
        <title>Deep-cultivation of Planctomycetes and their phenomic and genomic characterization uncovers novel biology.</title>
        <authorList>
            <person name="Wiegand S."/>
            <person name="Jogler M."/>
            <person name="Boedeker C."/>
            <person name="Pinto D."/>
            <person name="Vollmers J."/>
            <person name="Rivas-Marin E."/>
            <person name="Kohn T."/>
            <person name="Peeters S.H."/>
            <person name="Heuer A."/>
            <person name="Rast P."/>
            <person name="Oberbeckmann S."/>
            <person name="Bunk B."/>
            <person name="Jeske O."/>
            <person name="Meyerdierks A."/>
            <person name="Storesund J.E."/>
            <person name="Kallscheuer N."/>
            <person name="Luecker S."/>
            <person name="Lage O.M."/>
            <person name="Pohl T."/>
            <person name="Merkel B.J."/>
            <person name="Hornburger P."/>
            <person name="Mueller R.-W."/>
            <person name="Bruemmer F."/>
            <person name="Labrenz M."/>
            <person name="Spormann A.M."/>
            <person name="Op den Camp H."/>
            <person name="Overmann J."/>
            <person name="Amann R."/>
            <person name="Jetten M.S.M."/>
            <person name="Mascher T."/>
            <person name="Medema M.H."/>
            <person name="Devos D.P."/>
            <person name="Kaster A.-K."/>
            <person name="Ovreas L."/>
            <person name="Rohde M."/>
            <person name="Galperin M.Y."/>
            <person name="Jogler C."/>
        </authorList>
    </citation>
    <scope>NUCLEOTIDE SEQUENCE [LARGE SCALE GENOMIC DNA]</scope>
    <source>
        <strain evidence="7 8">Pan189</strain>
    </source>
</reference>
<keyword evidence="8" id="KW-1185">Reference proteome</keyword>
<dbReference type="RefSeq" id="WP_145365789.1">
    <property type="nucleotide sequence ID" value="NZ_CP036268.1"/>
</dbReference>
<dbReference type="Proteomes" id="UP000317318">
    <property type="component" value="Chromosome"/>
</dbReference>
<keyword evidence="3 7" id="KW-0378">Hydrolase</keyword>
<feature type="signal peptide" evidence="5">
    <location>
        <begin position="1"/>
        <end position="18"/>
    </location>
</feature>
<dbReference type="EMBL" id="CP036268">
    <property type="protein sequence ID" value="QDT39665.1"/>
    <property type="molecule type" value="Genomic_DNA"/>
</dbReference>
<gene>
    <name evidence="7" type="primary">betC_9</name>
    <name evidence="7" type="ORF">Pan189_40740</name>
</gene>
<dbReference type="AlphaFoldDB" id="A0A517R719"/>
<accession>A0A517R719</accession>
<protein>
    <submittedName>
        <fullName evidence="7">Choline-sulfatase</fullName>
        <ecNumber evidence="7">3.1.6.6</ecNumber>
    </submittedName>
</protein>
<evidence type="ECO:0000256" key="5">
    <source>
        <dbReference type="SAM" id="SignalP"/>
    </source>
</evidence>
<organism evidence="7 8">
    <name type="scientific">Stratiformator vulcanicus</name>
    <dbReference type="NCBI Taxonomy" id="2527980"/>
    <lineage>
        <taxon>Bacteria</taxon>
        <taxon>Pseudomonadati</taxon>
        <taxon>Planctomycetota</taxon>
        <taxon>Planctomycetia</taxon>
        <taxon>Planctomycetales</taxon>
        <taxon>Planctomycetaceae</taxon>
        <taxon>Stratiformator</taxon>
    </lineage>
</organism>
<keyword evidence="4" id="KW-0325">Glycoprotein</keyword>
<feature type="domain" description="Sulfatase N-terminal" evidence="6">
    <location>
        <begin position="22"/>
        <end position="359"/>
    </location>
</feature>
<evidence type="ECO:0000256" key="4">
    <source>
        <dbReference type="ARBA" id="ARBA00023180"/>
    </source>
</evidence>
<evidence type="ECO:0000313" key="8">
    <source>
        <dbReference type="Proteomes" id="UP000317318"/>
    </source>
</evidence>
<dbReference type="EC" id="3.1.6.6" evidence="7"/>
<dbReference type="GO" id="GO:0047753">
    <property type="term" value="F:choline-sulfatase activity"/>
    <property type="evidence" value="ECO:0007669"/>
    <property type="project" value="UniProtKB-EC"/>
</dbReference>
<dbReference type="OrthoDB" id="237120at2"/>
<evidence type="ECO:0000256" key="3">
    <source>
        <dbReference type="ARBA" id="ARBA00022801"/>
    </source>
</evidence>
<comment type="similarity">
    <text evidence="1">Belongs to the sulfatase family.</text>
</comment>
<dbReference type="CDD" id="cd16031">
    <property type="entry name" value="G6S_like"/>
    <property type="match status" value="1"/>
</dbReference>
<dbReference type="InterPro" id="IPR017850">
    <property type="entry name" value="Alkaline_phosphatase_core_sf"/>
</dbReference>
<evidence type="ECO:0000259" key="6">
    <source>
        <dbReference type="Pfam" id="PF00884"/>
    </source>
</evidence>
<evidence type="ECO:0000256" key="2">
    <source>
        <dbReference type="ARBA" id="ARBA00022729"/>
    </source>
</evidence>
<sequence precursor="true">MLRLALLICCLLPSLAHAAERPNVLFILTDDQRWDQLSCAGHPFLKTPHIDRLAEEGAYCKNAFITTSLCSPSRASFLSGLYANTHGVVNNFTDYPRDLASFPRRLQESGYETAYIGKWHMGEGDDSPRPGFDHWVSHKGQGDYFDTEWNVNGEREIIEGYYTGVVTDLAVDWLKGASEADKPFCLCLGHKAPHTPFTPEPKYKDLYREIEINYPHSAFDLKGKPKWIEQRLDTWHGIYGPLYGFREKFPDRSAPAVMDFDNFVTSYTASMKSVDDGVGRVYAALKKAGVLDDTLIVFAGDNGMFLGEHGMSDKRAMHEPSIRVPLIMRYPKLISPGSRIKKQVLNIDVAPTIVEVAGAEPLEDIHGRSMVPLLKGDDSSWRDGWYYEYNYEKQFPYTPNVRGIRTDEWKYVRYPHGDGGPDRHMSELYHLKSDPDEMTNLAEDSRYAGKLKELRGRLNDLIAETGGKSWKTLPIDQGIKTELPDESIR</sequence>
<dbReference type="KEGG" id="svp:Pan189_40740"/>
<name>A0A517R719_9PLAN</name>
<dbReference type="InterPro" id="IPR000917">
    <property type="entry name" value="Sulfatase_N"/>
</dbReference>
<dbReference type="PANTHER" id="PTHR43108:SF8">
    <property type="entry name" value="SD21168P"/>
    <property type="match status" value="1"/>
</dbReference>
<dbReference type="Gene3D" id="3.40.720.10">
    <property type="entry name" value="Alkaline Phosphatase, subunit A"/>
    <property type="match status" value="1"/>
</dbReference>
<dbReference type="PANTHER" id="PTHR43108">
    <property type="entry name" value="N-ACETYLGLUCOSAMINE-6-SULFATASE FAMILY MEMBER"/>
    <property type="match status" value="1"/>
</dbReference>
<dbReference type="PROSITE" id="PS00149">
    <property type="entry name" value="SULFATASE_2"/>
    <property type="match status" value="1"/>
</dbReference>
<dbReference type="Pfam" id="PF00884">
    <property type="entry name" value="Sulfatase"/>
    <property type="match status" value="1"/>
</dbReference>
<feature type="chain" id="PRO_5021696551" evidence="5">
    <location>
        <begin position="19"/>
        <end position="489"/>
    </location>
</feature>